<dbReference type="EMBL" id="QKRB01000054">
    <property type="protein sequence ID" value="PZD94195.1"/>
    <property type="molecule type" value="Genomic_DNA"/>
</dbReference>
<dbReference type="InterPro" id="IPR012341">
    <property type="entry name" value="6hp_glycosidase-like_sf"/>
</dbReference>
<dbReference type="Gene3D" id="2.60.120.430">
    <property type="entry name" value="Galactose-binding lectin"/>
    <property type="match status" value="1"/>
</dbReference>
<comment type="caution">
    <text evidence="8">The sequence shown here is derived from an EMBL/GenBank/DDBJ whole genome shotgun (WGS) entry which is preliminary data.</text>
</comment>
<dbReference type="Pfam" id="PF21582">
    <property type="entry name" value="CBM30"/>
    <property type="match status" value="1"/>
</dbReference>
<dbReference type="GO" id="GO:0000272">
    <property type="term" value="P:polysaccharide catabolic process"/>
    <property type="evidence" value="ECO:0007669"/>
    <property type="project" value="UniProtKB-KW"/>
</dbReference>
<organism evidence="8 9">
    <name type="scientific">Paenibacillus sambharensis</name>
    <dbReference type="NCBI Taxonomy" id="1803190"/>
    <lineage>
        <taxon>Bacteria</taxon>
        <taxon>Bacillati</taxon>
        <taxon>Bacillota</taxon>
        <taxon>Bacilli</taxon>
        <taxon>Bacillales</taxon>
        <taxon>Paenibacillaceae</taxon>
        <taxon>Paenibacillus</taxon>
    </lineage>
</organism>
<dbReference type="Gene3D" id="2.60.40.10">
    <property type="entry name" value="Immunoglobulins"/>
    <property type="match status" value="1"/>
</dbReference>
<feature type="domain" description="SLH" evidence="7">
    <location>
        <begin position="1089"/>
        <end position="1152"/>
    </location>
</feature>
<dbReference type="Gene3D" id="1.50.10.10">
    <property type="match status" value="1"/>
</dbReference>
<evidence type="ECO:0000256" key="2">
    <source>
        <dbReference type="ARBA" id="ARBA00022801"/>
    </source>
</evidence>
<evidence type="ECO:0000313" key="8">
    <source>
        <dbReference type="EMBL" id="PZD94195.1"/>
    </source>
</evidence>
<feature type="domain" description="SLH" evidence="7">
    <location>
        <begin position="1029"/>
        <end position="1088"/>
    </location>
</feature>
<accession>A0A2W1LGQ0</accession>
<proteinExistence type="inferred from homology"/>
<evidence type="ECO:0000256" key="3">
    <source>
        <dbReference type="ARBA" id="ARBA00023277"/>
    </source>
</evidence>
<feature type="compositionally biased region" description="Pro residues" evidence="6">
    <location>
        <begin position="804"/>
        <end position="814"/>
    </location>
</feature>
<dbReference type="InterPro" id="IPR004197">
    <property type="entry name" value="Cellulase_Ig-like"/>
</dbReference>
<keyword evidence="2" id="KW-0378">Hydrolase</keyword>
<dbReference type="Pfam" id="PF02927">
    <property type="entry name" value="CelD_N"/>
    <property type="match status" value="1"/>
</dbReference>
<dbReference type="PANTHER" id="PTHR22298">
    <property type="entry name" value="ENDO-1,4-BETA-GLUCANASE"/>
    <property type="match status" value="1"/>
</dbReference>
<dbReference type="InterPro" id="IPR001701">
    <property type="entry name" value="Glyco_hydro_9"/>
</dbReference>
<name>A0A2W1LGQ0_9BACL</name>
<comment type="similarity">
    <text evidence="1">Belongs to the glycosyl hydrolase 9 (cellulase E) family.</text>
</comment>
<gene>
    <name evidence="8" type="ORF">DNH61_19835</name>
</gene>
<dbReference type="SUPFAM" id="SSF81296">
    <property type="entry name" value="E set domains"/>
    <property type="match status" value="1"/>
</dbReference>
<keyword evidence="5" id="KW-0624">Polysaccharide degradation</keyword>
<keyword evidence="9" id="KW-1185">Reference proteome</keyword>
<dbReference type="CDD" id="cd02850">
    <property type="entry name" value="E_set_Cellulase_N"/>
    <property type="match status" value="1"/>
</dbReference>
<dbReference type="InterPro" id="IPR008979">
    <property type="entry name" value="Galactose-bd-like_sf"/>
</dbReference>
<feature type="domain" description="SLH" evidence="7">
    <location>
        <begin position="1155"/>
        <end position="1215"/>
    </location>
</feature>
<evidence type="ECO:0000256" key="6">
    <source>
        <dbReference type="SAM" id="MobiDB-lite"/>
    </source>
</evidence>
<feature type="region of interest" description="Disordered" evidence="6">
    <location>
        <begin position="754"/>
        <end position="831"/>
    </location>
</feature>
<evidence type="ECO:0000256" key="1">
    <source>
        <dbReference type="ARBA" id="ARBA00007072"/>
    </source>
</evidence>
<protein>
    <recommendedName>
        <fullName evidence="7">SLH domain-containing protein</fullName>
    </recommendedName>
</protein>
<keyword evidence="3" id="KW-0119">Carbohydrate metabolism</keyword>
<dbReference type="InterPro" id="IPR008928">
    <property type="entry name" value="6-hairpin_glycosidase_sf"/>
</dbReference>
<dbReference type="InterPro" id="IPR014756">
    <property type="entry name" value="Ig_E-set"/>
</dbReference>
<evidence type="ECO:0000256" key="5">
    <source>
        <dbReference type="ARBA" id="ARBA00023326"/>
    </source>
</evidence>
<keyword evidence="4" id="KW-0326">Glycosidase</keyword>
<dbReference type="InterPro" id="IPR001119">
    <property type="entry name" value="SLH_dom"/>
</dbReference>
<dbReference type="InterPro" id="IPR013783">
    <property type="entry name" value="Ig-like_fold"/>
</dbReference>
<dbReference type="InterPro" id="IPR048758">
    <property type="entry name" value="CBM30"/>
</dbReference>
<dbReference type="Pfam" id="PF00759">
    <property type="entry name" value="Glyco_hydro_9"/>
    <property type="match status" value="1"/>
</dbReference>
<evidence type="ECO:0000256" key="4">
    <source>
        <dbReference type="ARBA" id="ARBA00023295"/>
    </source>
</evidence>
<dbReference type="Pfam" id="PF00395">
    <property type="entry name" value="SLH"/>
    <property type="match status" value="3"/>
</dbReference>
<dbReference type="SUPFAM" id="SSF48208">
    <property type="entry name" value="Six-hairpin glycosidases"/>
    <property type="match status" value="1"/>
</dbReference>
<dbReference type="GO" id="GO:0008810">
    <property type="term" value="F:cellulase activity"/>
    <property type="evidence" value="ECO:0007669"/>
    <property type="project" value="InterPro"/>
</dbReference>
<dbReference type="AlphaFoldDB" id="A0A2W1LGQ0"/>
<evidence type="ECO:0000259" key="7">
    <source>
        <dbReference type="PROSITE" id="PS51272"/>
    </source>
</evidence>
<evidence type="ECO:0000313" key="9">
    <source>
        <dbReference type="Proteomes" id="UP000249522"/>
    </source>
</evidence>
<dbReference type="Proteomes" id="UP000249522">
    <property type="component" value="Unassembled WGS sequence"/>
</dbReference>
<dbReference type="SUPFAM" id="SSF49785">
    <property type="entry name" value="Galactose-binding domain-like"/>
    <property type="match status" value="1"/>
</dbReference>
<dbReference type="PROSITE" id="PS51272">
    <property type="entry name" value="SLH"/>
    <property type="match status" value="3"/>
</dbReference>
<feature type="compositionally biased region" description="Low complexity" evidence="6">
    <location>
        <begin position="759"/>
        <end position="803"/>
    </location>
</feature>
<reference evidence="8 9" key="1">
    <citation type="submission" date="2018-06" db="EMBL/GenBank/DDBJ databases">
        <title>Paenibacillus imtechensis sp. nov.</title>
        <authorList>
            <person name="Pinnaka A.K."/>
            <person name="Singh H."/>
            <person name="Kaur M."/>
        </authorList>
    </citation>
    <scope>NUCLEOTIDE SEQUENCE [LARGE SCALE GENOMIC DNA]</scope>
    <source>
        <strain evidence="8 9">SMB1</strain>
    </source>
</reference>
<sequence length="1215" mass="130458">MSVVIAFSLAAPAAASISPSGEAYLPPGGPDWNKLADIEVMTDTFGGWGYGVEAGAGNFLPADTADGKLAARIKTTGWWAANLITNGWQTKDLTNYYENGIVEFDIKGSAGSGLKLGFIDVVHERQKKDGTFYPDTDDRPHDAETKITVLSENINQYASVTDQWQRVSIPVKDIADQNEDFYLSRVQLLTITGVDDSPVDVSVRDIRITSTDKEPSYAPIKVNQVGYLPGVEKYALISGYYNELSAEPGTAFEVKRASDNSTVFTGELTLVAAYDPASGEKVLRADFTPVRESGTYYVSVEGVAAQSAPFRIGGDIYADLLKDVQKFFYFQRANAELLAEHAGDFAREARHMGDADAPLQSNPSIRKNMSGGWYDAGDYGKYVTAGATAVSDLLWAYETYPGLFTDGQLNIPESGNGIPDLLDEIKYETDFFLRMQDDATGGFYSYMIREEARMVMDGTGNTSVIPTAQTAATVGALAHASLVFAEVEGLEAYAAEMLAAAQKGWTFLAANPQLIPQPDGPYNDNEDVNDRFYAAAALYRATGEQQYNDFVKAHYADFTAKFEEETFSHGIGGMEMVAYYHYMSSSEPDADVKTWFTEQYKKWRSSVLDTSYNTVWRNSTDEGFYWGANSNVASVPFSLAVGSKLIGEYDYRNIEVAQANLNYLLGVNPLQLSFITGYGDHRVRITHSEIFMRDYVVEMPNGYMPGGPNNWKAKFPAKAYNASTVDWESNEQALNYNSPLIFLTAMLLNQGDQLNVPVEEPGPTEPGSTEPGTTEPGTTEPGTTEPGTTEPGTTEPGTTEPGTPGKPSPIPNPPLASQTNSSAPAAAASGKIEGSKVTVNASVNDNGKATAALTEADLRKAAAGASRVTIAVEKSQQVNATDIVIPAAWLRSADKSVLQSVEFTAGDVTAVIDAKLLMDRAEGSADKIVWTVASVPVSGQSAAVQQGTGGNMAYSISLSVDGKPAAWQARQAAVTIPYTLKAGETADHIIVRSVTSGSQAVVKNAVYAAASGTITFYPEKAGTYAALHNHVKFNDTSAYTWAEKQVEWLASRDVVSGTGMGAYQPQAKLTRAEFIHMLMGGLGLADVQTSASFTDVKQDGWYYQSVANAEKLGIITGKPDGTFGVHEEISRQDMAVMMAQAIKASGGKLASSGSSSAFRDHADISGYAADAVSAMYEAGLISGLGNNTFSPKQSATRAQAAVILYNMMTSGLVEY</sequence>